<dbReference type="PANTHER" id="PTHR11085:SF4">
    <property type="entry name" value="NAD-DEPENDENT PROTEIN DEACYLASE"/>
    <property type="match status" value="1"/>
</dbReference>
<evidence type="ECO:0000313" key="5">
    <source>
        <dbReference type="Proteomes" id="UP000683575"/>
    </source>
</evidence>
<keyword evidence="2" id="KW-0862">Zinc</keyword>
<dbReference type="EMBL" id="CP077062">
    <property type="protein sequence ID" value="QWZ09942.1"/>
    <property type="molecule type" value="Genomic_DNA"/>
</dbReference>
<dbReference type="EC" id="2.3.1.286" evidence="1"/>
<dbReference type="InterPro" id="IPR003000">
    <property type="entry name" value="Sirtuin"/>
</dbReference>
<dbReference type="Pfam" id="PF02146">
    <property type="entry name" value="SIR2"/>
    <property type="match status" value="1"/>
</dbReference>
<gene>
    <name evidence="4" type="ORF">KRR39_09545</name>
</gene>
<proteinExistence type="predicted"/>
<feature type="binding site" evidence="2">
    <location>
        <position position="107"/>
    </location>
    <ligand>
        <name>Zn(2+)</name>
        <dbReference type="ChEBI" id="CHEBI:29105"/>
    </ligand>
</feature>
<dbReference type="GO" id="GO:0046872">
    <property type="term" value="F:metal ion binding"/>
    <property type="evidence" value="ECO:0007669"/>
    <property type="project" value="UniProtKB-KW"/>
</dbReference>
<feature type="domain" description="Deacetylase sirtuin-type" evidence="3">
    <location>
        <begin position="1"/>
        <end position="200"/>
    </location>
</feature>
<keyword evidence="5" id="KW-1185">Reference proteome</keyword>
<dbReference type="PANTHER" id="PTHR11085">
    <property type="entry name" value="NAD-DEPENDENT PROTEIN DEACYLASE SIRTUIN-5, MITOCHONDRIAL-RELATED"/>
    <property type="match status" value="1"/>
</dbReference>
<feature type="binding site" evidence="2">
    <location>
        <position position="110"/>
    </location>
    <ligand>
        <name>Zn(2+)</name>
        <dbReference type="ChEBI" id="CHEBI:29105"/>
    </ligand>
</feature>
<evidence type="ECO:0000313" key="4">
    <source>
        <dbReference type="EMBL" id="QWZ09942.1"/>
    </source>
</evidence>
<dbReference type="RefSeq" id="WP_216941788.1">
    <property type="nucleotide sequence ID" value="NZ_CP077062.1"/>
</dbReference>
<organism evidence="4 5">
    <name type="scientific">Nocardioides panacis</name>
    <dbReference type="NCBI Taxonomy" id="2849501"/>
    <lineage>
        <taxon>Bacteria</taxon>
        <taxon>Bacillati</taxon>
        <taxon>Actinomycetota</taxon>
        <taxon>Actinomycetes</taxon>
        <taxon>Propionibacteriales</taxon>
        <taxon>Nocardioidaceae</taxon>
        <taxon>Nocardioides</taxon>
    </lineage>
</organism>
<evidence type="ECO:0000256" key="2">
    <source>
        <dbReference type="PROSITE-ProRule" id="PRU00236"/>
    </source>
</evidence>
<dbReference type="GO" id="GO:0017136">
    <property type="term" value="F:histone deacetylase activity, NAD-dependent"/>
    <property type="evidence" value="ECO:0007669"/>
    <property type="project" value="TreeGrafter"/>
</dbReference>
<dbReference type="AlphaFoldDB" id="A0A975T202"/>
<protein>
    <recommendedName>
        <fullName evidence="1">protein acetyllysine N-acetyltransferase</fullName>
        <ecNumber evidence="1">2.3.1.286</ecNumber>
    </recommendedName>
</protein>
<dbReference type="InterPro" id="IPR050134">
    <property type="entry name" value="NAD-dep_sirtuin_deacylases"/>
</dbReference>
<feature type="active site" description="Proton acceptor" evidence="2">
    <location>
        <position position="77"/>
    </location>
</feature>
<feature type="binding site" evidence="2">
    <location>
        <position position="85"/>
    </location>
    <ligand>
        <name>Zn(2+)</name>
        <dbReference type="ChEBI" id="CHEBI:29105"/>
    </ligand>
</feature>
<feature type="binding site" evidence="2">
    <location>
        <position position="90"/>
    </location>
    <ligand>
        <name>Zn(2+)</name>
        <dbReference type="ChEBI" id="CHEBI:29105"/>
    </ligand>
</feature>
<dbReference type="KEGG" id="nps:KRR39_09545"/>
<sequence length="200" mass="21498">MPDLLLAESLPASLPDLWAYWAPFRDRVRSAEPTHAHRVLAAWQRARTAAGDEITLVTANVDDLHERAGSERAHHLHGSVFTTTCLSPACPGRVDGDARSDPSTSPCPVCGGATRPGLVLFGEVVDLDAQWAARRMLRQCEALVAIGTSGAVTPPYSWLRYARDVGAPSIQVNPDPDAGDGFDLHVRLEADVAAPLLFET</sequence>
<dbReference type="GO" id="GO:0070403">
    <property type="term" value="F:NAD+ binding"/>
    <property type="evidence" value="ECO:0007669"/>
    <property type="project" value="InterPro"/>
</dbReference>
<evidence type="ECO:0000259" key="3">
    <source>
        <dbReference type="PROSITE" id="PS50305"/>
    </source>
</evidence>
<evidence type="ECO:0000256" key="1">
    <source>
        <dbReference type="ARBA" id="ARBA00012928"/>
    </source>
</evidence>
<name>A0A975T202_9ACTN</name>
<dbReference type="Proteomes" id="UP000683575">
    <property type="component" value="Chromosome"/>
</dbReference>
<dbReference type="InterPro" id="IPR026590">
    <property type="entry name" value="Ssirtuin_cat_dom"/>
</dbReference>
<reference evidence="4" key="1">
    <citation type="submission" date="2021-06" db="EMBL/GenBank/DDBJ databases">
        <title>Complete genome sequence of Nocardioides sp. G188.</title>
        <authorList>
            <person name="Im W.-T."/>
        </authorList>
    </citation>
    <scope>NUCLEOTIDE SEQUENCE</scope>
    <source>
        <strain evidence="4">G188</strain>
    </source>
</reference>
<accession>A0A975T202</accession>
<keyword evidence="2" id="KW-0479">Metal-binding</keyword>
<dbReference type="PROSITE" id="PS50305">
    <property type="entry name" value="SIRTUIN"/>
    <property type="match status" value="1"/>
</dbReference>